<dbReference type="SUPFAM" id="SSF55874">
    <property type="entry name" value="ATPase domain of HSP90 chaperone/DNA topoisomerase II/histidine kinase"/>
    <property type="match status" value="1"/>
</dbReference>
<evidence type="ECO:0000256" key="4">
    <source>
        <dbReference type="ARBA" id="ARBA00022679"/>
    </source>
</evidence>
<dbReference type="Gene3D" id="3.30.565.10">
    <property type="entry name" value="Histidine kinase-like ATPase, C-terminal domain"/>
    <property type="match status" value="1"/>
</dbReference>
<dbReference type="PROSITE" id="PS50110">
    <property type="entry name" value="RESPONSE_REGULATORY"/>
    <property type="match status" value="1"/>
</dbReference>
<dbReference type="InterPro" id="IPR005467">
    <property type="entry name" value="His_kinase_dom"/>
</dbReference>
<dbReference type="InterPro" id="IPR029016">
    <property type="entry name" value="GAF-like_dom_sf"/>
</dbReference>
<evidence type="ECO:0000259" key="8">
    <source>
        <dbReference type="PROSITE" id="PS50110"/>
    </source>
</evidence>
<dbReference type="InterPro" id="IPR003661">
    <property type="entry name" value="HisK_dim/P_dom"/>
</dbReference>
<dbReference type="SUPFAM" id="SSF47384">
    <property type="entry name" value="Homodimeric domain of signal transducing histidine kinase"/>
    <property type="match status" value="1"/>
</dbReference>
<feature type="domain" description="Response regulatory" evidence="8">
    <location>
        <begin position="945"/>
        <end position="1060"/>
    </location>
</feature>
<dbReference type="Pfam" id="PF01590">
    <property type="entry name" value="GAF"/>
    <property type="match status" value="2"/>
</dbReference>
<dbReference type="SMART" id="SM00388">
    <property type="entry name" value="HisKA"/>
    <property type="match status" value="1"/>
</dbReference>
<dbReference type="Proteomes" id="UP000030377">
    <property type="component" value="Unassembled WGS sequence"/>
</dbReference>
<dbReference type="SMART" id="SM00091">
    <property type="entry name" value="PAS"/>
    <property type="match status" value="1"/>
</dbReference>
<dbReference type="PRINTS" id="PR00344">
    <property type="entry name" value="BCTRLSENSOR"/>
</dbReference>
<evidence type="ECO:0000259" key="9">
    <source>
        <dbReference type="PROSITE" id="PS50112"/>
    </source>
</evidence>
<dbReference type="Gene3D" id="3.30.450.20">
    <property type="entry name" value="PAS domain"/>
    <property type="match status" value="1"/>
</dbReference>
<keyword evidence="5" id="KW-0418">Kinase</keyword>
<dbReference type="Gene3D" id="1.10.287.130">
    <property type="match status" value="1"/>
</dbReference>
<evidence type="ECO:0000256" key="3">
    <source>
        <dbReference type="ARBA" id="ARBA00022553"/>
    </source>
</evidence>
<protein>
    <recommendedName>
        <fullName evidence="2">histidine kinase</fullName>
        <ecNumber evidence="2">2.7.13.3</ecNumber>
    </recommendedName>
</protein>
<dbReference type="SMART" id="SM00448">
    <property type="entry name" value="REC"/>
    <property type="match status" value="1"/>
</dbReference>
<evidence type="ECO:0000256" key="5">
    <source>
        <dbReference type="ARBA" id="ARBA00022777"/>
    </source>
</evidence>
<dbReference type="NCBIfam" id="TIGR00229">
    <property type="entry name" value="sensory_box"/>
    <property type="match status" value="1"/>
</dbReference>
<keyword evidence="3 6" id="KW-0597">Phosphoprotein</keyword>
<name>A0A0A3Y2D2_BRAJP</name>
<reference evidence="11 12" key="1">
    <citation type="submission" date="2014-09" db="EMBL/GenBank/DDBJ databases">
        <title>Draft genome of Bradyrhizobium japonicum Is-34.</title>
        <authorList>
            <person name="Tsurumaru H."/>
            <person name="Yamakawa T."/>
            <person name="Hashimoto S."/>
            <person name="Okizaki K."/>
            <person name="Kanesaki Y."/>
            <person name="Yoshikawa H."/>
            <person name="Yajima S."/>
        </authorList>
    </citation>
    <scope>NUCLEOTIDE SEQUENCE [LARGE SCALE GENOMIC DNA]</scope>
    <source>
        <strain evidence="11 12">Is-34</strain>
    </source>
</reference>
<dbReference type="Gene3D" id="2.10.70.100">
    <property type="match status" value="1"/>
</dbReference>
<dbReference type="SUPFAM" id="SSF55785">
    <property type="entry name" value="PYP-like sensor domain (PAS domain)"/>
    <property type="match status" value="1"/>
</dbReference>
<dbReference type="InterPro" id="IPR003594">
    <property type="entry name" value="HATPase_dom"/>
</dbReference>
<dbReference type="InterPro" id="IPR036890">
    <property type="entry name" value="HATPase_C_sf"/>
</dbReference>
<dbReference type="InterPro" id="IPR013655">
    <property type="entry name" value="PAS_fold_3"/>
</dbReference>
<dbReference type="GO" id="GO:0000155">
    <property type="term" value="F:phosphorelay sensor kinase activity"/>
    <property type="evidence" value="ECO:0007669"/>
    <property type="project" value="InterPro"/>
</dbReference>
<dbReference type="EC" id="2.7.13.3" evidence="2"/>
<dbReference type="CDD" id="cd00082">
    <property type="entry name" value="HisKA"/>
    <property type="match status" value="1"/>
</dbReference>
<dbReference type="Gene3D" id="3.30.450.40">
    <property type="match status" value="3"/>
</dbReference>
<evidence type="ECO:0000259" key="7">
    <source>
        <dbReference type="PROSITE" id="PS50109"/>
    </source>
</evidence>
<dbReference type="PANTHER" id="PTHR43065">
    <property type="entry name" value="SENSOR HISTIDINE KINASE"/>
    <property type="match status" value="1"/>
</dbReference>
<dbReference type="Pfam" id="PF02518">
    <property type="entry name" value="HATPase_c"/>
    <property type="match status" value="1"/>
</dbReference>
<feature type="modified residue" description="4-aspartylphosphate" evidence="6">
    <location>
        <position position="995"/>
    </location>
</feature>
<evidence type="ECO:0000313" key="12">
    <source>
        <dbReference type="Proteomes" id="UP000030377"/>
    </source>
</evidence>
<comment type="catalytic activity">
    <reaction evidence="1">
        <text>ATP + protein L-histidine = ADP + protein N-phospho-L-histidine.</text>
        <dbReference type="EC" id="2.7.13.3"/>
    </reaction>
</comment>
<evidence type="ECO:0000256" key="1">
    <source>
        <dbReference type="ARBA" id="ARBA00000085"/>
    </source>
</evidence>
<keyword evidence="4" id="KW-0808">Transferase</keyword>
<feature type="domain" description="PAC" evidence="10">
    <location>
        <begin position="426"/>
        <end position="478"/>
    </location>
</feature>
<dbReference type="SUPFAM" id="SSF52172">
    <property type="entry name" value="CheY-like"/>
    <property type="match status" value="1"/>
</dbReference>
<dbReference type="PROSITE" id="PS50113">
    <property type="entry name" value="PAC"/>
    <property type="match status" value="1"/>
</dbReference>
<dbReference type="EMBL" id="JRPN01000009">
    <property type="protein sequence ID" value="KGT79729.1"/>
    <property type="molecule type" value="Genomic_DNA"/>
</dbReference>
<dbReference type="InterPro" id="IPR036097">
    <property type="entry name" value="HisK_dim/P_sf"/>
</dbReference>
<comment type="caution">
    <text evidence="11">The sequence shown here is derived from an EMBL/GenBank/DDBJ whole genome shotgun (WGS) entry which is preliminary data.</text>
</comment>
<dbReference type="AlphaFoldDB" id="A0A0A3Y2D2"/>
<dbReference type="Pfam" id="PF00072">
    <property type="entry name" value="Response_reg"/>
    <property type="match status" value="1"/>
</dbReference>
<dbReference type="InterPro" id="IPR000014">
    <property type="entry name" value="PAS"/>
</dbReference>
<dbReference type="Pfam" id="PF13185">
    <property type="entry name" value="GAF_2"/>
    <property type="match status" value="1"/>
</dbReference>
<dbReference type="InterPro" id="IPR001789">
    <property type="entry name" value="Sig_transdc_resp-reg_receiver"/>
</dbReference>
<organism evidence="11 12">
    <name type="scientific">Bradyrhizobium japonicum</name>
    <dbReference type="NCBI Taxonomy" id="375"/>
    <lineage>
        <taxon>Bacteria</taxon>
        <taxon>Pseudomonadati</taxon>
        <taxon>Pseudomonadota</taxon>
        <taxon>Alphaproteobacteria</taxon>
        <taxon>Hyphomicrobiales</taxon>
        <taxon>Nitrobacteraceae</taxon>
        <taxon>Bradyrhizobium</taxon>
    </lineage>
</organism>
<dbReference type="PROSITE" id="PS50112">
    <property type="entry name" value="PAS"/>
    <property type="match status" value="1"/>
</dbReference>
<sequence length="1063" mass="115538">MSDSHSSPRDSDPSSVLAALGDIIRKISNADDLAYAAAELLGKTFGVSRAGYGTIDTTKETITIARDWNAPGVQSLAGVLQFRDYGSYIDDLKRGETVIFEDARSDPRTRDHAAALEAISARAIVNMPISEPNGLVALLYLNHAEPRKWSHRDIALIQEVAERTRTAVERRRAETTVKQNETRLVFLDALARETGKSRDADAILDVTTRMLGEYLGVSSCAYADMDPDQDGFTIRGDWAAPGAMHLLGHYSLADFGRRAVVDLRAGRPLVIHDNLKELAPEEAATFQNIGIGATICMPLVKEKRLTALMAIHHRHAHRWTDLELALLAEVTERSWAHIERVRSEGDAQEAADRLELATKAAGIGTWDYDPVNDVLRWDRRCKALFGLAEDAAVTYDTFLHGLHPDDRQQADEAVQRVLTVGSGGSFEVEYRTIGADDGVERWVASSGEAIFEHDRAVRFIGTVLDITARKKSERHLRIINDTGASLAKELDLEKIVQIVTDAGVELSGAQFGAFFNNVLSEDAGSYMLYALSGVPRSAFENFPMPRATAVFEPTFLGTAIVRSDDILLDPRYGKNAPRRGMPEGHLPVRSYLAVPVISRSGEVLGGLFFGHSEPGRFGEEHETALLGIAGHGATAIDNARLFQAAELELKQRRTAETTLQALNADLENRVASEIAERLKAEEQLRHAQKMEAVGQLTGGIAHDFNNMLAVILGGLNLARRKMRAGDYNIDRFVDGAVDAASRAATLTQRLLAFSRQQPLEPETLDVNRMIAGMNEMLDRALGETIAIETVLAAGLWRVRADPGQLESAVLNLAVNARDAMQGGGKLTIETSNAFIDAKYAHDYGLASGQYVLLAVTDNGAGMTEDVVSKAFDPFFTTKEVGKGTGLGLSQVYGFVRQSGGHVKIYSEPAVGTSVKIYLPRQVGDEGSASKAEVETPSNSGAPVEVILVVEDDERVRAISCATLREFGYTVVEAGGGREAIRIVEGGVAPDLLFTDVVMPEMTGRELATALLKLRPAMKVLFTTGYTRNAIVHNGVLDPGTNLIPKPFNIEELSAAVRKLLDGL</sequence>
<evidence type="ECO:0000256" key="2">
    <source>
        <dbReference type="ARBA" id="ARBA00012438"/>
    </source>
</evidence>
<dbReference type="InterPro" id="IPR004358">
    <property type="entry name" value="Sig_transdc_His_kin-like_C"/>
</dbReference>
<dbReference type="InterPro" id="IPR000700">
    <property type="entry name" value="PAS-assoc_C"/>
</dbReference>
<evidence type="ECO:0000259" key="10">
    <source>
        <dbReference type="PROSITE" id="PS50113"/>
    </source>
</evidence>
<gene>
    <name evidence="11" type="ORF">MA20_11140</name>
</gene>
<dbReference type="SMART" id="SM00065">
    <property type="entry name" value="GAF"/>
    <property type="match status" value="3"/>
</dbReference>
<dbReference type="InterPro" id="IPR011006">
    <property type="entry name" value="CheY-like_superfamily"/>
</dbReference>
<dbReference type="Pfam" id="PF08447">
    <property type="entry name" value="PAS_3"/>
    <property type="match status" value="1"/>
</dbReference>
<dbReference type="SMART" id="SM00387">
    <property type="entry name" value="HATPase_c"/>
    <property type="match status" value="1"/>
</dbReference>
<dbReference type="CDD" id="cd00130">
    <property type="entry name" value="PAS"/>
    <property type="match status" value="1"/>
</dbReference>
<accession>A0A0A3Y2D2</accession>
<dbReference type="InterPro" id="IPR003018">
    <property type="entry name" value="GAF"/>
</dbReference>
<feature type="domain" description="PAS" evidence="9">
    <location>
        <begin position="350"/>
        <end position="421"/>
    </location>
</feature>
<dbReference type="SUPFAM" id="SSF55781">
    <property type="entry name" value="GAF domain-like"/>
    <property type="match status" value="3"/>
</dbReference>
<dbReference type="PROSITE" id="PS50109">
    <property type="entry name" value="HIS_KIN"/>
    <property type="match status" value="1"/>
</dbReference>
<evidence type="ECO:0000313" key="11">
    <source>
        <dbReference type="EMBL" id="KGT79729.1"/>
    </source>
</evidence>
<feature type="domain" description="Histidine kinase" evidence="7">
    <location>
        <begin position="699"/>
        <end position="922"/>
    </location>
</feature>
<evidence type="ECO:0000256" key="6">
    <source>
        <dbReference type="PROSITE-ProRule" id="PRU00169"/>
    </source>
</evidence>
<dbReference type="InterPro" id="IPR035965">
    <property type="entry name" value="PAS-like_dom_sf"/>
</dbReference>
<dbReference type="Gene3D" id="3.40.50.2300">
    <property type="match status" value="1"/>
</dbReference>
<proteinExistence type="predicted"/>
<dbReference type="PANTHER" id="PTHR43065:SF49">
    <property type="entry name" value="HISTIDINE KINASE"/>
    <property type="match status" value="1"/>
</dbReference>